<dbReference type="STRING" id="1765722.AT728_07530"/>
<protein>
    <recommendedName>
        <fullName evidence="3">Phage head morphogenesis domain-containing protein</fullName>
    </recommendedName>
</protein>
<dbReference type="Proteomes" id="UP000054804">
    <property type="component" value="Unassembled WGS sequence"/>
</dbReference>
<dbReference type="OrthoDB" id="3268595at2"/>
<keyword evidence="2" id="KW-1185">Reference proteome</keyword>
<reference evidence="1 2" key="1">
    <citation type="submission" date="2015-12" db="EMBL/GenBank/DDBJ databases">
        <title>Draft genome sequence of Streptomyces silvensis ATCC 53525, a producer of novel hormone antagonists.</title>
        <authorList>
            <person name="Johnston C.W."/>
            <person name="Li Y."/>
            <person name="Magarvey N.A."/>
        </authorList>
    </citation>
    <scope>NUCLEOTIDE SEQUENCE [LARGE SCALE GENOMIC DNA]</scope>
    <source>
        <strain evidence="1 2">ATCC 53525</strain>
    </source>
</reference>
<dbReference type="RefSeq" id="WP_058847037.1">
    <property type="nucleotide sequence ID" value="NZ_LOCL01000029.1"/>
</dbReference>
<dbReference type="AlphaFoldDB" id="A0A0W7X7H2"/>
<dbReference type="EMBL" id="LOCL01000029">
    <property type="protein sequence ID" value="KUF18876.1"/>
    <property type="molecule type" value="Genomic_DNA"/>
</dbReference>
<name>A0A0W7X7H2_9ACTN</name>
<comment type="caution">
    <text evidence="1">The sequence shown here is derived from an EMBL/GenBank/DDBJ whole genome shotgun (WGS) entry which is preliminary data.</text>
</comment>
<evidence type="ECO:0000313" key="1">
    <source>
        <dbReference type="EMBL" id="KUF18876.1"/>
    </source>
</evidence>
<evidence type="ECO:0000313" key="2">
    <source>
        <dbReference type="Proteomes" id="UP000054804"/>
    </source>
</evidence>
<sequence length="270" mass="29908">MTSPSRLDARYGTAVRGVWTSVLGRVNRSWTGLGAYRDADVKKFQRQALPVLLAGERRVATLTASYLEQLYREVDAKARRVSLDLDAVTGQALRGVDPADVYERPFVEVRTALSEGKSLDAAVARGARRLETIGKTDLQLARTHTVRAVSDDLPRFEYTVRVLQGEYDCALCMIASTQRYHKRDLAPIHPGCDCLVKTVTADYDPGQIVDEERLDRIHGLVEDALGTFDRGGRAVDYRKIIVANTHGEIGPVLGFKGQRFTGPDDIHLPT</sequence>
<evidence type="ECO:0008006" key="3">
    <source>
        <dbReference type="Google" id="ProtNLM"/>
    </source>
</evidence>
<accession>A0A0W7X7H2</accession>
<proteinExistence type="predicted"/>
<organism evidence="1 2">
    <name type="scientific">Streptomyces silvensis</name>
    <dbReference type="NCBI Taxonomy" id="1765722"/>
    <lineage>
        <taxon>Bacteria</taxon>
        <taxon>Bacillati</taxon>
        <taxon>Actinomycetota</taxon>
        <taxon>Actinomycetes</taxon>
        <taxon>Kitasatosporales</taxon>
        <taxon>Streptomycetaceae</taxon>
        <taxon>Streptomyces</taxon>
    </lineage>
</organism>
<gene>
    <name evidence="1" type="ORF">AT728_07530</name>
</gene>